<keyword evidence="5" id="KW-1185">Reference proteome</keyword>
<dbReference type="STRING" id="1449976.KALB_3511"/>
<dbReference type="PANTHER" id="PTHR18964">
    <property type="entry name" value="ROK (REPRESSOR, ORF, KINASE) FAMILY"/>
    <property type="match status" value="1"/>
</dbReference>
<dbReference type="InterPro" id="IPR036390">
    <property type="entry name" value="WH_DNA-bd_sf"/>
</dbReference>
<evidence type="ECO:0000259" key="3">
    <source>
        <dbReference type="Pfam" id="PF12802"/>
    </source>
</evidence>
<sequence length="386" mass="40589">MTGPVRQQAMRENNLGVVLRSIAEHGAVSRAAIAAATGLTKATVSSLVDELDRAGLVADGGAVGNVVGRPGQAVRLNPDGPVGVGLEINIDYLVCCVVDLAGHQRHLEVRLADNRTRPHGEVLDEAAELLAQGMRAAGRQPVAGLVAAVPGLVTAQRGALVAAPNLDWPELEVAEELTRRIGRSSPVVSVQNEANLAALGEFWFGGKPELADFIHVSGEIGIGAGVVVAGELFRGRHGFAGELGHVMVSVDGERCRCGALGCLEQVAGQEAILRAAGLPTTTGTSLGTPEGRWPSSSNWPGRGSPRPSRRSSRPGPRWAWPWRAWSTCWTRPLSCWAACSPSWRPGWRGRSAPNWTGGCSARAGPICAWRCPGWGGRPLCAAPRAR</sequence>
<dbReference type="Gene3D" id="1.10.10.10">
    <property type="entry name" value="Winged helix-like DNA-binding domain superfamily/Winged helix DNA-binding domain"/>
    <property type="match status" value="1"/>
</dbReference>
<dbReference type="Pfam" id="PF12802">
    <property type="entry name" value="MarR_2"/>
    <property type="match status" value="1"/>
</dbReference>
<protein>
    <recommendedName>
        <fullName evidence="3">HTH marR-type domain-containing protein</fullName>
    </recommendedName>
</protein>
<gene>
    <name evidence="4" type="ORF">KALB_3511</name>
</gene>
<feature type="compositionally biased region" description="Low complexity" evidence="2">
    <location>
        <begin position="278"/>
        <end position="306"/>
    </location>
</feature>
<name>W5W811_9PSEU</name>
<evidence type="ECO:0000313" key="4">
    <source>
        <dbReference type="EMBL" id="AHH96875.1"/>
    </source>
</evidence>
<dbReference type="InterPro" id="IPR000835">
    <property type="entry name" value="HTH_MarR-typ"/>
</dbReference>
<dbReference type="AlphaFoldDB" id="W5W811"/>
<dbReference type="HOGENOM" id="CLU_715297_0_0_11"/>
<dbReference type="PATRIC" id="fig|1449976.3.peg.3531"/>
<dbReference type="GO" id="GO:0003700">
    <property type="term" value="F:DNA-binding transcription factor activity"/>
    <property type="evidence" value="ECO:0007669"/>
    <property type="project" value="InterPro"/>
</dbReference>
<evidence type="ECO:0000256" key="2">
    <source>
        <dbReference type="SAM" id="MobiDB-lite"/>
    </source>
</evidence>
<proteinExistence type="inferred from homology"/>
<accession>W5W811</accession>
<dbReference type="Pfam" id="PF00480">
    <property type="entry name" value="ROK"/>
    <property type="match status" value="1"/>
</dbReference>
<dbReference type="Gene3D" id="3.30.420.40">
    <property type="match status" value="2"/>
</dbReference>
<evidence type="ECO:0000256" key="1">
    <source>
        <dbReference type="ARBA" id="ARBA00006479"/>
    </source>
</evidence>
<feature type="region of interest" description="Disordered" evidence="2">
    <location>
        <begin position="278"/>
        <end position="316"/>
    </location>
</feature>
<dbReference type="InterPro" id="IPR036388">
    <property type="entry name" value="WH-like_DNA-bd_sf"/>
</dbReference>
<dbReference type="SUPFAM" id="SSF53067">
    <property type="entry name" value="Actin-like ATPase domain"/>
    <property type="match status" value="1"/>
</dbReference>
<organism evidence="4 5">
    <name type="scientific">Kutzneria albida DSM 43870</name>
    <dbReference type="NCBI Taxonomy" id="1449976"/>
    <lineage>
        <taxon>Bacteria</taxon>
        <taxon>Bacillati</taxon>
        <taxon>Actinomycetota</taxon>
        <taxon>Actinomycetes</taxon>
        <taxon>Pseudonocardiales</taxon>
        <taxon>Pseudonocardiaceae</taxon>
        <taxon>Kutzneria</taxon>
    </lineage>
</organism>
<reference evidence="4 5" key="1">
    <citation type="journal article" date="2014" name="BMC Genomics">
        <title>Complete genome sequence of producer of the glycopeptide antibiotic Aculeximycin Kutzneria albida DSM 43870T, a representative of minor genus of Pseudonocardiaceae.</title>
        <authorList>
            <person name="Rebets Y."/>
            <person name="Tokovenko B."/>
            <person name="Lushchyk I."/>
            <person name="Ruckert C."/>
            <person name="Zaburannyi N."/>
            <person name="Bechthold A."/>
            <person name="Kalinowski J."/>
            <person name="Luzhetskyy A."/>
        </authorList>
    </citation>
    <scope>NUCLEOTIDE SEQUENCE [LARGE SCALE GENOMIC DNA]</scope>
    <source>
        <strain evidence="4">DSM 43870</strain>
    </source>
</reference>
<evidence type="ECO:0000313" key="5">
    <source>
        <dbReference type="Proteomes" id="UP000019225"/>
    </source>
</evidence>
<comment type="similarity">
    <text evidence="1">Belongs to the ROK (NagC/XylR) family.</text>
</comment>
<dbReference type="SUPFAM" id="SSF46785">
    <property type="entry name" value="Winged helix' DNA-binding domain"/>
    <property type="match status" value="1"/>
</dbReference>
<dbReference type="Proteomes" id="UP000019225">
    <property type="component" value="Chromosome"/>
</dbReference>
<dbReference type="InterPro" id="IPR000600">
    <property type="entry name" value="ROK"/>
</dbReference>
<dbReference type="PANTHER" id="PTHR18964:SF149">
    <property type="entry name" value="BIFUNCTIONAL UDP-N-ACETYLGLUCOSAMINE 2-EPIMERASE_N-ACETYLMANNOSAMINE KINASE"/>
    <property type="match status" value="1"/>
</dbReference>
<dbReference type="EMBL" id="CP007155">
    <property type="protein sequence ID" value="AHH96875.1"/>
    <property type="molecule type" value="Genomic_DNA"/>
</dbReference>
<dbReference type="KEGG" id="kal:KALB_3511"/>
<dbReference type="InterPro" id="IPR043129">
    <property type="entry name" value="ATPase_NBD"/>
</dbReference>
<feature type="domain" description="HTH marR-type" evidence="3">
    <location>
        <begin position="18"/>
        <end position="57"/>
    </location>
</feature>
<dbReference type="eggNOG" id="COG1940">
    <property type="taxonomic scope" value="Bacteria"/>
</dbReference>